<dbReference type="InterPro" id="IPR001270">
    <property type="entry name" value="ClpA/B"/>
</dbReference>
<accession>A0AAJ1Q566</accession>
<evidence type="ECO:0000256" key="7">
    <source>
        <dbReference type="RuleBase" id="RU004432"/>
    </source>
</evidence>
<gene>
    <name evidence="11" type="ORF">QP433_03225</name>
</gene>
<feature type="domain" description="Clp R" evidence="10">
    <location>
        <begin position="2"/>
        <end position="147"/>
    </location>
</feature>
<comment type="similarity">
    <text evidence="7">Belongs to the ClpA/ClpB family.</text>
</comment>
<sequence length="828" mass="91916">MFEELFTQSAREAMLIAAEHAYYLNNQAVGTEHILLGLAREENGIAGKLLREFGADYGALLKALEAVHGKLGKFKSHGEVVIPYSPRSKKVIMSASNDAKRLGASKVGTEHLLLGILKEEILATVLLKNLDIDLSQLRKAIFDEIGLNQQQRSDNQSKRSSRPRQKGQGDSETPTLDAVSRDLTQLARDGKLDPVIGREEEIRRMVQILSRRSKNNPVLVGEPGVGKTAIAEGLAQDMVTGKVPADLAKKRLMMLDTAALVAGTKYRGEFEERMKKIIEEIHQEGKVILFIDELHTLIGAGGAEGAIDAANILKPALARGEIQTIGATTFDEYQKHIEKDTALERRFSKVVVDEPSAAETIQIVNGLRSKYEDHHQVTITDEAIDAAVKLSSRYMTERKLPDKAVDLIDEAAALVRINQGQQASKMAELDLQLKSVAKRKEEAILQRDFDLASQLRTEEEKIEKAIQKASQKSKVKEQESKTRPQVTRKEVAEVTAMATGVPLQQMNTAESKRLVHLEEELHESVIGQEEAVSAVARAIRRARSGLKSPQRPIGSFLFLGPTGVGKTELAKTLAQSMFGSKDHMIRVDMSEYMEKHAVARLIGSPPGYVGYDEAGQLTEKVRQKPYSVILLDEVEKAHPDVFNILLQVFDDGQLTDGKGRTVDFRHTIIIMTSNIGATALRDDKAVGFGAVDYSDDYDAMKKRVLEELKRAFRPEFLNRIDETLVFHSLDKKAIRQIVKLQAHEIVDRLAQMEIKARMTDTAVDIIAKAGFDPEYGARPIRRAIQKQIEDQLSEMLLAGDIQLGDQITIGGRSGEININNRSQTKRQD</sequence>
<reference evidence="11" key="1">
    <citation type="submission" date="2023-05" db="EMBL/GenBank/DDBJ databases">
        <title>Cataloging the Phylogenetic Diversity of Human Bladder Bacteria.</title>
        <authorList>
            <person name="Du J."/>
        </authorList>
    </citation>
    <scope>NUCLEOTIDE SEQUENCE</scope>
    <source>
        <strain evidence="11">UMB1231</strain>
    </source>
</reference>
<dbReference type="SUPFAM" id="SSF81923">
    <property type="entry name" value="Double Clp-N motif"/>
    <property type="match status" value="1"/>
</dbReference>
<evidence type="ECO:0000256" key="9">
    <source>
        <dbReference type="SAM" id="MobiDB-lite"/>
    </source>
</evidence>
<dbReference type="Pfam" id="PF07724">
    <property type="entry name" value="AAA_2"/>
    <property type="match status" value="1"/>
</dbReference>
<dbReference type="PROSITE" id="PS51903">
    <property type="entry name" value="CLP_R"/>
    <property type="match status" value="1"/>
</dbReference>
<dbReference type="PROSITE" id="PS00870">
    <property type="entry name" value="CLPAB_1"/>
    <property type="match status" value="1"/>
</dbReference>
<keyword evidence="8" id="KW-0175">Coiled coil</keyword>
<dbReference type="InterPro" id="IPR050130">
    <property type="entry name" value="ClpA_ClpB"/>
</dbReference>
<evidence type="ECO:0000256" key="2">
    <source>
        <dbReference type="ARBA" id="ARBA00022741"/>
    </source>
</evidence>
<evidence type="ECO:0000256" key="6">
    <source>
        <dbReference type="PROSITE-ProRule" id="PRU01251"/>
    </source>
</evidence>
<dbReference type="Gene3D" id="4.10.860.10">
    <property type="entry name" value="UVR domain"/>
    <property type="match status" value="1"/>
</dbReference>
<dbReference type="Gene3D" id="1.10.8.60">
    <property type="match status" value="2"/>
</dbReference>
<dbReference type="Pfam" id="PF02861">
    <property type="entry name" value="Clp_N"/>
    <property type="match status" value="1"/>
</dbReference>
<proteinExistence type="inferred from homology"/>
<dbReference type="InterPro" id="IPR036628">
    <property type="entry name" value="Clp_N_dom_sf"/>
</dbReference>
<dbReference type="PROSITE" id="PS00871">
    <property type="entry name" value="CLPAB_2"/>
    <property type="match status" value="1"/>
</dbReference>
<protein>
    <submittedName>
        <fullName evidence="11">ATP-dependent Clp protease ATP-binding subunit</fullName>
    </submittedName>
</protein>
<evidence type="ECO:0000256" key="4">
    <source>
        <dbReference type="ARBA" id="ARBA00023186"/>
    </source>
</evidence>
<dbReference type="InterPro" id="IPR003959">
    <property type="entry name" value="ATPase_AAA_core"/>
</dbReference>
<evidence type="ECO:0000256" key="5">
    <source>
        <dbReference type="ARBA" id="ARBA00025613"/>
    </source>
</evidence>
<dbReference type="Pfam" id="PF00004">
    <property type="entry name" value="AAA"/>
    <property type="match status" value="1"/>
</dbReference>
<keyword evidence="11" id="KW-0378">Hydrolase</keyword>
<dbReference type="InterPro" id="IPR027417">
    <property type="entry name" value="P-loop_NTPase"/>
</dbReference>
<evidence type="ECO:0000259" key="10">
    <source>
        <dbReference type="PROSITE" id="PS51903"/>
    </source>
</evidence>
<dbReference type="GO" id="GO:0005524">
    <property type="term" value="F:ATP binding"/>
    <property type="evidence" value="ECO:0007669"/>
    <property type="project" value="UniProtKB-KW"/>
</dbReference>
<dbReference type="RefSeq" id="WP_006908311.1">
    <property type="nucleotide sequence ID" value="NZ_JASOOE010000004.1"/>
</dbReference>
<name>A0AAJ1Q566_9LACT</name>
<dbReference type="Gene3D" id="1.10.1780.10">
    <property type="entry name" value="Clp, N-terminal domain"/>
    <property type="match status" value="1"/>
</dbReference>
<dbReference type="CDD" id="cd00009">
    <property type="entry name" value="AAA"/>
    <property type="match status" value="1"/>
</dbReference>
<dbReference type="Pfam" id="PF10431">
    <property type="entry name" value="ClpB_D2-small"/>
    <property type="match status" value="1"/>
</dbReference>
<keyword evidence="4 7" id="KW-0143">Chaperone</keyword>
<dbReference type="AlphaFoldDB" id="A0AAJ1Q566"/>
<comment type="function">
    <text evidence="5">Part of a stress-induced multi-chaperone system, it is involved in the recovery of the cell from heat-induced damage, in cooperation with DnaK, DnaJ and GrpE. Acts before DnaK, in the processing of protein aggregates. Protein binding stimulates the ATPase activity; ATP hydrolysis unfolds the denatured protein aggregates, which probably helps expose new hydrophobic binding sites on the surface of ClpB-bound aggregates, contributing to the solubilization and refolding of denatured protein aggregates by DnaK.</text>
</comment>
<dbReference type="InterPro" id="IPR028299">
    <property type="entry name" value="ClpA/B_CS2"/>
</dbReference>
<evidence type="ECO:0000313" key="11">
    <source>
        <dbReference type="EMBL" id="MDK7186984.1"/>
    </source>
</evidence>
<comment type="caution">
    <text evidence="11">The sequence shown here is derived from an EMBL/GenBank/DDBJ whole genome shotgun (WGS) entry which is preliminary data.</text>
</comment>
<dbReference type="Gene3D" id="3.40.50.300">
    <property type="entry name" value="P-loop containing nucleotide triphosphate hydrolases"/>
    <property type="match status" value="2"/>
</dbReference>
<dbReference type="SMART" id="SM01086">
    <property type="entry name" value="ClpB_D2-small"/>
    <property type="match status" value="1"/>
</dbReference>
<dbReference type="SUPFAM" id="SSF52540">
    <property type="entry name" value="P-loop containing nucleoside triphosphate hydrolases"/>
    <property type="match status" value="2"/>
</dbReference>
<evidence type="ECO:0000256" key="3">
    <source>
        <dbReference type="ARBA" id="ARBA00022840"/>
    </source>
</evidence>
<dbReference type="GO" id="GO:0034605">
    <property type="term" value="P:cellular response to heat"/>
    <property type="evidence" value="ECO:0007669"/>
    <property type="project" value="TreeGrafter"/>
</dbReference>
<dbReference type="PANTHER" id="PTHR11638:SF18">
    <property type="entry name" value="HEAT SHOCK PROTEIN 104"/>
    <property type="match status" value="1"/>
</dbReference>
<keyword evidence="3 7" id="KW-0067">ATP-binding</keyword>
<dbReference type="InterPro" id="IPR004176">
    <property type="entry name" value="Clp_R_N"/>
</dbReference>
<dbReference type="GO" id="GO:0008233">
    <property type="term" value="F:peptidase activity"/>
    <property type="evidence" value="ECO:0007669"/>
    <property type="project" value="UniProtKB-KW"/>
</dbReference>
<dbReference type="Pfam" id="PF17871">
    <property type="entry name" value="AAA_lid_9"/>
    <property type="match status" value="1"/>
</dbReference>
<dbReference type="PRINTS" id="PR00300">
    <property type="entry name" value="CLPPROTEASEA"/>
</dbReference>
<dbReference type="Proteomes" id="UP001229251">
    <property type="component" value="Unassembled WGS sequence"/>
</dbReference>
<dbReference type="InterPro" id="IPR041546">
    <property type="entry name" value="ClpA/ClpB_AAA_lid"/>
</dbReference>
<dbReference type="CDD" id="cd19499">
    <property type="entry name" value="RecA-like_ClpB_Hsp104-like"/>
    <property type="match status" value="1"/>
</dbReference>
<dbReference type="GO" id="GO:0006508">
    <property type="term" value="P:proteolysis"/>
    <property type="evidence" value="ECO:0007669"/>
    <property type="project" value="UniProtKB-KW"/>
</dbReference>
<dbReference type="FunFam" id="3.40.50.300:FF:000010">
    <property type="entry name" value="Chaperone clpB 1, putative"/>
    <property type="match status" value="1"/>
</dbReference>
<dbReference type="EMBL" id="JASOOE010000004">
    <property type="protein sequence ID" value="MDK7186984.1"/>
    <property type="molecule type" value="Genomic_DNA"/>
</dbReference>
<dbReference type="FunFam" id="3.40.50.300:FF:000025">
    <property type="entry name" value="ATP-dependent Clp protease subunit"/>
    <property type="match status" value="1"/>
</dbReference>
<dbReference type="GO" id="GO:0016887">
    <property type="term" value="F:ATP hydrolysis activity"/>
    <property type="evidence" value="ECO:0007669"/>
    <property type="project" value="InterPro"/>
</dbReference>
<keyword evidence="2 7" id="KW-0547">Nucleotide-binding</keyword>
<keyword evidence="11" id="KW-0645">Protease</keyword>
<organism evidence="11 12">
    <name type="scientific">Facklamia hominis</name>
    <dbReference type="NCBI Taxonomy" id="178214"/>
    <lineage>
        <taxon>Bacteria</taxon>
        <taxon>Bacillati</taxon>
        <taxon>Bacillota</taxon>
        <taxon>Bacilli</taxon>
        <taxon>Lactobacillales</taxon>
        <taxon>Aerococcaceae</taxon>
        <taxon>Facklamia</taxon>
    </lineage>
</organism>
<evidence type="ECO:0000256" key="1">
    <source>
        <dbReference type="ARBA" id="ARBA00022737"/>
    </source>
</evidence>
<dbReference type="InterPro" id="IPR003593">
    <property type="entry name" value="AAA+_ATPase"/>
</dbReference>
<dbReference type="InterPro" id="IPR019489">
    <property type="entry name" value="Clp_ATPase_C"/>
</dbReference>
<dbReference type="PANTHER" id="PTHR11638">
    <property type="entry name" value="ATP-DEPENDENT CLP PROTEASE"/>
    <property type="match status" value="1"/>
</dbReference>
<keyword evidence="1 6" id="KW-0677">Repeat</keyword>
<feature type="coiled-coil region" evidence="8">
    <location>
        <begin position="426"/>
        <end position="479"/>
    </location>
</feature>
<dbReference type="SMART" id="SM00382">
    <property type="entry name" value="AAA"/>
    <property type="match status" value="2"/>
</dbReference>
<dbReference type="GO" id="GO:0005737">
    <property type="term" value="C:cytoplasm"/>
    <property type="evidence" value="ECO:0007669"/>
    <property type="project" value="TreeGrafter"/>
</dbReference>
<dbReference type="InterPro" id="IPR018368">
    <property type="entry name" value="ClpA/B_CS1"/>
</dbReference>
<evidence type="ECO:0000313" key="12">
    <source>
        <dbReference type="Proteomes" id="UP001229251"/>
    </source>
</evidence>
<evidence type="ECO:0000256" key="8">
    <source>
        <dbReference type="SAM" id="Coils"/>
    </source>
</evidence>
<feature type="region of interest" description="Disordered" evidence="9">
    <location>
        <begin position="149"/>
        <end position="179"/>
    </location>
</feature>